<comment type="caution">
    <text evidence="1">The sequence shown here is derived from an EMBL/GenBank/DDBJ whole genome shotgun (WGS) entry which is preliminary data.</text>
</comment>
<dbReference type="Proteomes" id="UP000677812">
    <property type="component" value="Unassembled WGS sequence"/>
</dbReference>
<keyword evidence="2" id="KW-1185">Reference proteome</keyword>
<protein>
    <submittedName>
        <fullName evidence="1">Uncharacterized protein</fullName>
    </submittedName>
</protein>
<accession>A0ABS5E9F6</accession>
<evidence type="ECO:0000313" key="1">
    <source>
        <dbReference type="EMBL" id="MBR0560540.1"/>
    </source>
</evidence>
<name>A0ABS5E9F6_9PROT</name>
<evidence type="ECO:0000313" key="2">
    <source>
        <dbReference type="Proteomes" id="UP000677812"/>
    </source>
</evidence>
<dbReference type="EMBL" id="JAGRQH010000010">
    <property type="protein sequence ID" value="MBR0560540.1"/>
    <property type="molecule type" value="Genomic_DNA"/>
</dbReference>
<proteinExistence type="predicted"/>
<organism evidence="1 2">
    <name type="scientific">Neokomagataea anthophila</name>
    <dbReference type="NCBI Taxonomy" id="2826925"/>
    <lineage>
        <taxon>Bacteria</taxon>
        <taxon>Pseudomonadati</taxon>
        <taxon>Pseudomonadota</taxon>
        <taxon>Alphaproteobacteria</taxon>
        <taxon>Acetobacterales</taxon>
        <taxon>Acetobacteraceae</taxon>
        <taxon>Neokomagataea</taxon>
    </lineage>
</organism>
<reference evidence="1 2" key="1">
    <citation type="submission" date="2021-04" db="EMBL/GenBank/DDBJ databases">
        <title>The complete genome sequence of Neokomagataea sp. TBRC 2177.</title>
        <authorList>
            <person name="Charoenyingcharoen P."/>
            <person name="Yukphan P."/>
        </authorList>
    </citation>
    <scope>NUCLEOTIDE SEQUENCE [LARGE SCALE GENOMIC DNA]</scope>
    <source>
        <strain evidence="1 2">TBRC 2177</strain>
    </source>
</reference>
<sequence length="121" mass="13643">MSRIPLYITRDVECFSRAQRECCVCVALGPVSREGWVDVVVQPPPSPFRRHSFGCACCARDGLTVLLGGLFQEYVRGVRQFDALVLEVTSSEYDDVQTLLQQDALLAARYDVQVEELKEEQ</sequence>
<gene>
    <name evidence="1" type="ORF">KB213_10820</name>
</gene>
<dbReference type="RefSeq" id="WP_211683033.1">
    <property type="nucleotide sequence ID" value="NZ_JAGRQH010000010.1"/>
</dbReference>